<name>A0ABQ9EAC2_TEGGR</name>
<evidence type="ECO:0000313" key="1">
    <source>
        <dbReference type="EMBL" id="KAJ8300420.1"/>
    </source>
</evidence>
<protein>
    <submittedName>
        <fullName evidence="1">Uncharacterized protein</fullName>
    </submittedName>
</protein>
<dbReference type="Proteomes" id="UP001217089">
    <property type="component" value="Unassembled WGS sequence"/>
</dbReference>
<sequence length="127" mass="14444">MLRSDEEIDDCVRESVLPESEHQTSIDYEEIPSVSEMYGCFNPGENITKTCHYDIGQDIGLVLAIPGHIMAWQFIAGLMCQRMQSATLEELCKERGQAPYNKKSLKVNVTCTDNIRSYKNDQGHEKK</sequence>
<accession>A0ABQ9EAC2</accession>
<reference evidence="1 2" key="1">
    <citation type="submission" date="2022-12" db="EMBL/GenBank/DDBJ databases">
        <title>Chromosome-level genome of Tegillarca granosa.</title>
        <authorList>
            <person name="Kim J."/>
        </authorList>
    </citation>
    <scope>NUCLEOTIDE SEQUENCE [LARGE SCALE GENOMIC DNA]</scope>
    <source>
        <strain evidence="1">Teg-2019</strain>
        <tissue evidence="1">Adductor muscle</tissue>
    </source>
</reference>
<dbReference type="EMBL" id="JARBDR010000919">
    <property type="protein sequence ID" value="KAJ8300420.1"/>
    <property type="molecule type" value="Genomic_DNA"/>
</dbReference>
<evidence type="ECO:0000313" key="2">
    <source>
        <dbReference type="Proteomes" id="UP001217089"/>
    </source>
</evidence>
<gene>
    <name evidence="1" type="ORF">KUTeg_021939</name>
</gene>
<proteinExistence type="predicted"/>
<comment type="caution">
    <text evidence="1">The sequence shown here is derived from an EMBL/GenBank/DDBJ whole genome shotgun (WGS) entry which is preliminary data.</text>
</comment>
<keyword evidence="2" id="KW-1185">Reference proteome</keyword>
<organism evidence="1 2">
    <name type="scientific">Tegillarca granosa</name>
    <name type="common">Malaysian cockle</name>
    <name type="synonym">Anadara granosa</name>
    <dbReference type="NCBI Taxonomy" id="220873"/>
    <lineage>
        <taxon>Eukaryota</taxon>
        <taxon>Metazoa</taxon>
        <taxon>Spiralia</taxon>
        <taxon>Lophotrochozoa</taxon>
        <taxon>Mollusca</taxon>
        <taxon>Bivalvia</taxon>
        <taxon>Autobranchia</taxon>
        <taxon>Pteriomorphia</taxon>
        <taxon>Arcoida</taxon>
        <taxon>Arcoidea</taxon>
        <taxon>Arcidae</taxon>
        <taxon>Tegillarca</taxon>
    </lineage>
</organism>